<feature type="compositionally biased region" description="Polar residues" evidence="2">
    <location>
        <begin position="468"/>
        <end position="479"/>
    </location>
</feature>
<feature type="region of interest" description="Disordered" evidence="2">
    <location>
        <begin position="399"/>
        <end position="574"/>
    </location>
</feature>
<evidence type="ECO:0000256" key="1">
    <source>
        <dbReference type="SAM" id="Coils"/>
    </source>
</evidence>
<evidence type="ECO:0000313" key="3">
    <source>
        <dbReference type="EMBL" id="TWT50114.1"/>
    </source>
</evidence>
<feature type="compositionally biased region" description="Basic and acidic residues" evidence="2">
    <location>
        <begin position="481"/>
        <end position="494"/>
    </location>
</feature>
<comment type="caution">
    <text evidence="3">The sequence shown here is derived from an EMBL/GenBank/DDBJ whole genome shotgun (WGS) entry which is preliminary data.</text>
</comment>
<protein>
    <submittedName>
        <fullName evidence="3">Uncharacterized protein</fullName>
    </submittedName>
</protein>
<feature type="compositionally biased region" description="Polar residues" evidence="2">
    <location>
        <begin position="437"/>
        <end position="451"/>
    </location>
</feature>
<feature type="coiled-coil region" evidence="1">
    <location>
        <begin position="79"/>
        <end position="146"/>
    </location>
</feature>
<name>A0A5C5WH38_9PLAN</name>
<feature type="compositionally biased region" description="Low complexity" evidence="2">
    <location>
        <begin position="548"/>
        <end position="557"/>
    </location>
</feature>
<keyword evidence="1" id="KW-0175">Coiled coil</keyword>
<evidence type="ECO:0000313" key="4">
    <source>
        <dbReference type="Proteomes" id="UP000317243"/>
    </source>
</evidence>
<keyword evidence="4" id="KW-1185">Reference proteome</keyword>
<feature type="compositionally biased region" description="Polar residues" evidence="2">
    <location>
        <begin position="505"/>
        <end position="523"/>
    </location>
</feature>
<sequence>MGALIFLLLITTRRIQKQALVELPTVSIEAPVEVVDPLPQLPEIPDLPLTVKKPNTIDPEQPIAPLLAPISEEDVAWERRRWEQEQEQLRAEHLRSLNERNQLQQKLDSEFAARIESLRTQIEDKTREISQRLAAVSELKAELERQKKAVIVNEVRLQKIRDVLAEIEKDEQLQIAARNQMVTESIELTRQIARAEENLSGATAATEIVAYDTMTGTAKKPILIECTEKEIRFVSEGIALSAMELSGFPPEYNPLRSGAEALLDYWERNGTGIDKPYLLLVVRPGGTTGFYVARGLLSKLDHDFGYELVSEETQLNWPETDPGAAAACERAVRQVLSEREHVAARTGYGLIRSDGPLDFADTDGSFSLPAMKNASKSRGGMYLGDEKWVSPHRRDRSFVEKVPLGEQVRPSTPSSAAAGRPYGSATQPLTLKPLSPSPNVSQRESIASSPTTEERPDARRSSLGLSDAESSLLSRSNSPGRRGEAEATETRERTQPQTVIRGRSSRSSDNADEQSSGTNTQSVGRLPEIVPDQPPSLLPNVASRPIDSSSTGNSSSSQFTAGPGGEEEDSPLSIPWTIPRRRGAIGIERQIAIHLRPELISVEDELDIDIPLEATSGQIQRAVTRAVRQHTQSWKSAPDSFFWKPTVKIVIHPGGNQHYARVKDLTNQWGTPTVAEYSLD</sequence>
<dbReference type="AlphaFoldDB" id="A0A5C5WH38"/>
<proteinExistence type="predicted"/>
<dbReference type="EMBL" id="SIHI01000014">
    <property type="protein sequence ID" value="TWT50114.1"/>
    <property type="molecule type" value="Genomic_DNA"/>
</dbReference>
<evidence type="ECO:0000256" key="2">
    <source>
        <dbReference type="SAM" id="MobiDB-lite"/>
    </source>
</evidence>
<gene>
    <name evidence="3" type="ORF">KOR42_36610</name>
</gene>
<reference evidence="3 4" key="1">
    <citation type="submission" date="2019-02" db="EMBL/GenBank/DDBJ databases">
        <title>Deep-cultivation of Planctomycetes and their phenomic and genomic characterization uncovers novel biology.</title>
        <authorList>
            <person name="Wiegand S."/>
            <person name="Jogler M."/>
            <person name="Boedeker C."/>
            <person name="Pinto D."/>
            <person name="Vollmers J."/>
            <person name="Rivas-Marin E."/>
            <person name="Kohn T."/>
            <person name="Peeters S.H."/>
            <person name="Heuer A."/>
            <person name="Rast P."/>
            <person name="Oberbeckmann S."/>
            <person name="Bunk B."/>
            <person name="Jeske O."/>
            <person name="Meyerdierks A."/>
            <person name="Storesund J.E."/>
            <person name="Kallscheuer N."/>
            <person name="Luecker S."/>
            <person name="Lage O.M."/>
            <person name="Pohl T."/>
            <person name="Merkel B.J."/>
            <person name="Hornburger P."/>
            <person name="Mueller R.-W."/>
            <person name="Bruemmer F."/>
            <person name="Labrenz M."/>
            <person name="Spormann A.M."/>
            <person name="Op Den Camp H."/>
            <person name="Overmann J."/>
            <person name="Amann R."/>
            <person name="Jetten M.S.M."/>
            <person name="Mascher T."/>
            <person name="Medema M.H."/>
            <person name="Devos D.P."/>
            <person name="Kaster A.-K."/>
            <person name="Ovreas L."/>
            <person name="Rohde M."/>
            <person name="Galperin M.Y."/>
            <person name="Jogler C."/>
        </authorList>
    </citation>
    <scope>NUCLEOTIDE SEQUENCE [LARGE SCALE GENOMIC DNA]</scope>
    <source>
        <strain evidence="3 4">KOR42</strain>
    </source>
</reference>
<dbReference type="Proteomes" id="UP000317243">
    <property type="component" value="Unassembled WGS sequence"/>
</dbReference>
<accession>A0A5C5WH38</accession>
<organism evidence="3 4">
    <name type="scientific">Thalassoglobus neptunius</name>
    <dbReference type="NCBI Taxonomy" id="1938619"/>
    <lineage>
        <taxon>Bacteria</taxon>
        <taxon>Pseudomonadati</taxon>
        <taxon>Planctomycetota</taxon>
        <taxon>Planctomycetia</taxon>
        <taxon>Planctomycetales</taxon>
        <taxon>Planctomycetaceae</taxon>
        <taxon>Thalassoglobus</taxon>
    </lineage>
</organism>
<feature type="coiled-coil region" evidence="1">
    <location>
        <begin position="178"/>
        <end position="205"/>
    </location>
</feature>